<feature type="domain" description="K Homology" evidence="3">
    <location>
        <begin position="114"/>
        <end position="190"/>
    </location>
</feature>
<evidence type="ECO:0000256" key="2">
    <source>
        <dbReference type="PROSITE-ProRule" id="PRU00117"/>
    </source>
</evidence>
<proteinExistence type="predicted"/>
<dbReference type="InterPro" id="IPR036612">
    <property type="entry name" value="KH_dom_type_1_sf"/>
</dbReference>
<comment type="caution">
    <text evidence="4">The sequence shown here is derived from an EMBL/GenBank/DDBJ whole genome shotgun (WGS) entry which is preliminary data.</text>
</comment>
<feature type="domain" description="K Homology" evidence="3">
    <location>
        <begin position="198"/>
        <end position="253"/>
    </location>
</feature>
<accession>A0A3S3MUU2</accession>
<dbReference type="CDD" id="cd22459">
    <property type="entry name" value="KH-I_PEPPER_rpt1_like"/>
    <property type="match status" value="1"/>
</dbReference>
<dbReference type="OrthoDB" id="442947at2759"/>
<organism evidence="4 5">
    <name type="scientific">Cinnamomum micranthum f. kanehirae</name>
    <dbReference type="NCBI Taxonomy" id="337451"/>
    <lineage>
        <taxon>Eukaryota</taxon>
        <taxon>Viridiplantae</taxon>
        <taxon>Streptophyta</taxon>
        <taxon>Embryophyta</taxon>
        <taxon>Tracheophyta</taxon>
        <taxon>Spermatophyta</taxon>
        <taxon>Magnoliopsida</taxon>
        <taxon>Magnoliidae</taxon>
        <taxon>Laurales</taxon>
        <taxon>Lauraceae</taxon>
        <taxon>Cinnamomum</taxon>
    </lineage>
</organism>
<dbReference type="GO" id="GO:0003723">
    <property type="term" value="F:RNA binding"/>
    <property type="evidence" value="ECO:0007669"/>
    <property type="project" value="UniProtKB-UniRule"/>
</dbReference>
<dbReference type="EMBL" id="QPKB01000002">
    <property type="protein sequence ID" value="RWR75237.1"/>
    <property type="molecule type" value="Genomic_DNA"/>
</dbReference>
<gene>
    <name evidence="4" type="ORF">CKAN_00361100</name>
</gene>
<keyword evidence="1" id="KW-0677">Repeat</keyword>
<protein>
    <submittedName>
        <fullName evidence="4">KH domain-containing protein HEN4</fullName>
    </submittedName>
</protein>
<reference evidence="4 5" key="1">
    <citation type="journal article" date="2019" name="Nat. Plants">
        <title>Stout camphor tree genome fills gaps in understanding of flowering plant genome evolution.</title>
        <authorList>
            <person name="Chaw S.M."/>
            <person name="Liu Y.C."/>
            <person name="Wu Y.W."/>
            <person name="Wang H.Y."/>
            <person name="Lin C.I."/>
            <person name="Wu C.S."/>
            <person name="Ke H.M."/>
            <person name="Chang L.Y."/>
            <person name="Hsu C.Y."/>
            <person name="Yang H.T."/>
            <person name="Sudianto E."/>
            <person name="Hsu M.H."/>
            <person name="Wu K.P."/>
            <person name="Wang L.N."/>
            <person name="Leebens-Mack J.H."/>
            <person name="Tsai I.J."/>
        </authorList>
    </citation>
    <scope>NUCLEOTIDE SEQUENCE [LARGE SCALE GENOMIC DNA]</scope>
    <source>
        <strain evidence="5">cv. Chaw 1501</strain>
        <tissue evidence="4">Young leaves</tissue>
    </source>
</reference>
<dbReference type="STRING" id="337451.A0A3S3MUU2"/>
<evidence type="ECO:0000313" key="4">
    <source>
        <dbReference type="EMBL" id="RWR75237.1"/>
    </source>
</evidence>
<keyword evidence="2" id="KW-0694">RNA-binding</keyword>
<dbReference type="AlphaFoldDB" id="A0A3S3MUU2"/>
<keyword evidence="5" id="KW-1185">Reference proteome</keyword>
<evidence type="ECO:0000256" key="1">
    <source>
        <dbReference type="ARBA" id="ARBA00022737"/>
    </source>
</evidence>
<dbReference type="Pfam" id="PF00013">
    <property type="entry name" value="KH_1"/>
    <property type="match status" value="2"/>
</dbReference>
<dbReference type="SMART" id="SM00322">
    <property type="entry name" value="KH"/>
    <property type="match status" value="2"/>
</dbReference>
<name>A0A3S3MUU2_9MAGN</name>
<evidence type="ECO:0000259" key="3">
    <source>
        <dbReference type="SMART" id="SM00322"/>
    </source>
</evidence>
<dbReference type="InterPro" id="IPR004087">
    <property type="entry name" value="KH_dom"/>
</dbReference>
<evidence type="ECO:0000313" key="5">
    <source>
        <dbReference type="Proteomes" id="UP000283530"/>
    </source>
</evidence>
<dbReference type="Proteomes" id="UP000283530">
    <property type="component" value="Unassembled WGS sequence"/>
</dbReference>
<dbReference type="Gene3D" id="3.30.310.210">
    <property type="match status" value="1"/>
</dbReference>
<dbReference type="PANTHER" id="PTHR10288">
    <property type="entry name" value="KH DOMAIN CONTAINING RNA BINDING PROTEIN"/>
    <property type="match status" value="1"/>
</dbReference>
<dbReference type="SUPFAM" id="SSF54791">
    <property type="entry name" value="Eukaryotic type KH-domain (KH-domain type I)"/>
    <property type="match status" value="2"/>
</dbReference>
<dbReference type="PROSITE" id="PS50084">
    <property type="entry name" value="KH_TYPE_1"/>
    <property type="match status" value="2"/>
</dbReference>
<dbReference type="InterPro" id="IPR004088">
    <property type="entry name" value="KH_dom_type_1"/>
</dbReference>
<sequence>MIHRSLDLEEKNNRGTSCRPALIPCQCNFSSVRKALLSVSSCLQDNPRSDANNFAAAKPLGPTHRVTGPPSLLDPFPQRGHVDGPNSLDYHSRGHSMIQVPENVSAGQRKFLEEEIVFRLLCSNDKVGSLIGKGGAIVRGLQNETGTSIKVQEAVPDSEERVVVISAVENSELKRSPAQDAVIRVHSRITEASAEKVSAVSARLLVPAQQIGCLLGKGGNIIAEMRRASGASIKIFVNEHVPKCASLNDEVVQCYYSFIAWFIDENIGIGGRSGPPPNRYEAGDT</sequence>